<sequence>MENIKDKITAIQQNGYEIDFSNIFNNAFENYKKTALISGFAILLFSIVIIAIAMGIVFAFLGFSSFADTLPYLKPENFSGITILIYIIIITLITGLTSPITAGLLKISHCAAHGKEFSITTTFDYYNSAFFKELFIATTLITICSVSVNTVLESLGIRFIGTIFTYIISFFSFLTIPLIIFGNLKALDAIQGSFIIVSKQILLLLGLLLVSIILVCLGIFGFCIGIFFTIPFIYSMYYCIYKEVIEIDDEV</sequence>
<dbReference type="OrthoDB" id="1331669at2"/>
<evidence type="ECO:0000313" key="2">
    <source>
        <dbReference type="EMBL" id="PWA03868.1"/>
    </source>
</evidence>
<evidence type="ECO:0000256" key="1">
    <source>
        <dbReference type="SAM" id="Phobius"/>
    </source>
</evidence>
<keyword evidence="1" id="KW-1133">Transmembrane helix</keyword>
<feature type="transmembrane region" description="Helical" evidence="1">
    <location>
        <begin position="158"/>
        <end position="181"/>
    </location>
</feature>
<evidence type="ECO:0000313" key="3">
    <source>
        <dbReference type="Proteomes" id="UP000245449"/>
    </source>
</evidence>
<organism evidence="2 3">
    <name type="scientific">Flavobacterium psychrotolerans</name>
    <dbReference type="NCBI Taxonomy" id="2169410"/>
    <lineage>
        <taxon>Bacteria</taxon>
        <taxon>Pseudomonadati</taxon>
        <taxon>Bacteroidota</taxon>
        <taxon>Flavobacteriia</taxon>
        <taxon>Flavobacteriales</taxon>
        <taxon>Flavobacteriaceae</taxon>
        <taxon>Flavobacterium</taxon>
    </lineage>
</organism>
<keyword evidence="1" id="KW-0472">Membrane</keyword>
<feature type="transmembrane region" description="Helical" evidence="1">
    <location>
        <begin position="201"/>
        <end position="234"/>
    </location>
</feature>
<dbReference type="AlphaFoldDB" id="A0A2U1JFZ9"/>
<reference evidence="2 3" key="1">
    <citation type="submission" date="2018-04" db="EMBL/GenBank/DDBJ databases">
        <title>Flavobacterium sp. nov., isolated from glacier ice.</title>
        <authorList>
            <person name="Liu Q."/>
            <person name="Xin Y.-H."/>
        </authorList>
    </citation>
    <scope>NUCLEOTIDE SEQUENCE [LARGE SCALE GENOMIC DNA]</scope>
    <source>
        <strain evidence="2 3">RB1R5</strain>
    </source>
</reference>
<feature type="transmembrane region" description="Helical" evidence="1">
    <location>
        <begin position="134"/>
        <end position="152"/>
    </location>
</feature>
<dbReference type="RefSeq" id="WP_116725971.1">
    <property type="nucleotide sequence ID" value="NZ_QCZI01000034.1"/>
</dbReference>
<name>A0A2U1JFZ9_9FLAO</name>
<keyword evidence="1" id="KW-0812">Transmembrane</keyword>
<proteinExistence type="predicted"/>
<dbReference type="EMBL" id="QCZI01000034">
    <property type="protein sequence ID" value="PWA03868.1"/>
    <property type="molecule type" value="Genomic_DNA"/>
</dbReference>
<keyword evidence="3" id="KW-1185">Reference proteome</keyword>
<evidence type="ECO:0008006" key="4">
    <source>
        <dbReference type="Google" id="ProtNLM"/>
    </source>
</evidence>
<protein>
    <recommendedName>
        <fullName evidence="4">Beta-carotene 15,15'-monooxygenase</fullName>
    </recommendedName>
</protein>
<feature type="transmembrane region" description="Helical" evidence="1">
    <location>
        <begin position="40"/>
        <end position="63"/>
    </location>
</feature>
<feature type="transmembrane region" description="Helical" evidence="1">
    <location>
        <begin position="83"/>
        <end position="105"/>
    </location>
</feature>
<gene>
    <name evidence="2" type="ORF">DB895_13955</name>
</gene>
<comment type="caution">
    <text evidence="2">The sequence shown here is derived from an EMBL/GenBank/DDBJ whole genome shotgun (WGS) entry which is preliminary data.</text>
</comment>
<dbReference type="Proteomes" id="UP000245449">
    <property type="component" value="Unassembled WGS sequence"/>
</dbReference>
<accession>A0A2U1JFZ9</accession>